<dbReference type="InterPro" id="IPR001806">
    <property type="entry name" value="Small_GTPase"/>
</dbReference>
<comment type="caution">
    <text evidence="3">The sequence shown here is derived from an EMBL/GenBank/DDBJ whole genome shotgun (WGS) entry which is preliminary data.</text>
</comment>
<dbReference type="SMART" id="SM00173">
    <property type="entry name" value="RAS"/>
    <property type="match status" value="1"/>
</dbReference>
<dbReference type="OMA" id="PTCICIL"/>
<evidence type="ECO:0000256" key="2">
    <source>
        <dbReference type="SAM" id="MobiDB-lite"/>
    </source>
</evidence>
<organism evidence="3 4">
    <name type="scientific">Paramecium primaurelia</name>
    <dbReference type="NCBI Taxonomy" id="5886"/>
    <lineage>
        <taxon>Eukaryota</taxon>
        <taxon>Sar</taxon>
        <taxon>Alveolata</taxon>
        <taxon>Ciliophora</taxon>
        <taxon>Intramacronucleata</taxon>
        <taxon>Oligohymenophorea</taxon>
        <taxon>Peniculida</taxon>
        <taxon>Parameciidae</taxon>
        <taxon>Paramecium</taxon>
    </lineage>
</organism>
<dbReference type="Proteomes" id="UP000688137">
    <property type="component" value="Unassembled WGS sequence"/>
</dbReference>
<evidence type="ECO:0000313" key="3">
    <source>
        <dbReference type="EMBL" id="CAD8044082.1"/>
    </source>
</evidence>
<name>A0A8S1JNP5_PARPR</name>
<feature type="region of interest" description="Disordered" evidence="2">
    <location>
        <begin position="175"/>
        <end position="201"/>
    </location>
</feature>
<dbReference type="PROSITE" id="PS51419">
    <property type="entry name" value="RAB"/>
    <property type="match status" value="1"/>
</dbReference>
<protein>
    <submittedName>
        <fullName evidence="3">Uncharacterized protein</fullName>
    </submittedName>
</protein>
<keyword evidence="4" id="KW-1185">Reference proteome</keyword>
<dbReference type="EMBL" id="CAJJDM010000003">
    <property type="protein sequence ID" value="CAD8044082.1"/>
    <property type="molecule type" value="Genomic_DNA"/>
</dbReference>
<reference evidence="3" key="1">
    <citation type="submission" date="2021-01" db="EMBL/GenBank/DDBJ databases">
        <authorList>
            <consortium name="Genoscope - CEA"/>
            <person name="William W."/>
        </authorList>
    </citation>
    <scope>NUCLEOTIDE SEQUENCE</scope>
</reference>
<dbReference type="CDD" id="cd00154">
    <property type="entry name" value="Rab"/>
    <property type="match status" value="1"/>
</dbReference>
<feature type="compositionally biased region" description="Basic and acidic residues" evidence="2">
    <location>
        <begin position="175"/>
        <end position="184"/>
    </location>
</feature>
<dbReference type="PROSITE" id="PS51421">
    <property type="entry name" value="RAS"/>
    <property type="match status" value="1"/>
</dbReference>
<dbReference type="NCBIfam" id="TIGR00231">
    <property type="entry name" value="small_GTP"/>
    <property type="match status" value="1"/>
</dbReference>
<dbReference type="InterPro" id="IPR005225">
    <property type="entry name" value="Small_GTP-bd"/>
</dbReference>
<dbReference type="SMART" id="SM00174">
    <property type="entry name" value="RHO"/>
    <property type="match status" value="1"/>
</dbReference>
<feature type="compositionally biased region" description="Basic and acidic residues" evidence="2">
    <location>
        <begin position="192"/>
        <end position="201"/>
    </location>
</feature>
<dbReference type="PANTHER" id="PTHR47978">
    <property type="match status" value="1"/>
</dbReference>
<dbReference type="FunFam" id="3.40.50.300:FF:001204">
    <property type="entry name" value="Small GTP-binding protein, putative"/>
    <property type="match status" value="1"/>
</dbReference>
<evidence type="ECO:0000256" key="1">
    <source>
        <dbReference type="ARBA" id="ARBA00022741"/>
    </source>
</evidence>
<dbReference type="GO" id="GO:0005525">
    <property type="term" value="F:GTP binding"/>
    <property type="evidence" value="ECO:0007669"/>
    <property type="project" value="InterPro"/>
</dbReference>
<proteinExistence type="predicted"/>
<sequence>MQKPIQCKIVTLGDYAVGKSSLIQRFTKNDFTDTRTQTVGAEFSPKQIIRDGRLIELQIWDTAGQEVYRSIAKLYYMDASFAIIVYDVTKPKSFEVLKFWLDKLFEEGLNDITKFIIANKIDLESQVPLEEVKQYANSFDPKIEVFETSCKQNIGVFELFNHIGDLVNEKEKLQQQKKREEKPAIKIGSSDNRNDSENSCC</sequence>
<dbReference type="Pfam" id="PF00071">
    <property type="entry name" value="Ras"/>
    <property type="match status" value="1"/>
</dbReference>
<dbReference type="SMART" id="SM00176">
    <property type="entry name" value="RAN"/>
    <property type="match status" value="1"/>
</dbReference>
<evidence type="ECO:0000313" key="4">
    <source>
        <dbReference type="Proteomes" id="UP000688137"/>
    </source>
</evidence>
<keyword evidence="1" id="KW-0547">Nucleotide-binding</keyword>
<accession>A0A8S1JNP5</accession>
<gene>
    <name evidence="3" type="ORF">PPRIM_AZ9-3.1.T0060164</name>
</gene>
<dbReference type="SMART" id="SM00175">
    <property type="entry name" value="RAB"/>
    <property type="match status" value="1"/>
</dbReference>
<dbReference type="GO" id="GO:0003924">
    <property type="term" value="F:GTPase activity"/>
    <property type="evidence" value="ECO:0007669"/>
    <property type="project" value="InterPro"/>
</dbReference>
<dbReference type="AlphaFoldDB" id="A0A8S1JNP5"/>